<sequence>MEKTSSESSSKALLNNTRPSPGQSNASKSQQSAMPPQSLMMYQNPMPTGPQDAINAVQIQNCVSTVNLGCELDLQNINFRTRNSEYNPSRFHGVVMRIREPRCTALIFKSGKLVCTGARNEEFANLGTRKFARIIQKLGYAIKFKEFKIQNLVATVDLRFPIRLENQECFKMIKNCCFCIDLKIGTTFIILLQIFVSIVLFIGIVFVGVHYTIGTILLVTGLLALVAIFTKFTILLWPQLILQLIKFVFVVYNVVYEFSRRDVASLQNVIVMVAIYIVLEIYFTVVIASFYRRMNKASSEEGA</sequence>
<keyword evidence="5" id="KW-1133">Transmembrane helix</keyword>
<dbReference type="FunFam" id="3.30.310.10:FF:000001">
    <property type="entry name" value="TATA-box-binding protein 2"/>
    <property type="match status" value="1"/>
</dbReference>
<dbReference type="InterPro" id="IPR030491">
    <property type="entry name" value="TBP_CS"/>
</dbReference>
<evidence type="ECO:0000256" key="1">
    <source>
        <dbReference type="ARBA" id="ARBA00005560"/>
    </source>
</evidence>
<dbReference type="Proteomes" id="UP001151699">
    <property type="component" value="Chromosome A"/>
</dbReference>
<keyword evidence="5" id="KW-0812">Transmembrane</keyword>
<dbReference type="SUPFAM" id="SSF55945">
    <property type="entry name" value="TATA-box binding protein-like"/>
    <property type="match status" value="1"/>
</dbReference>
<keyword evidence="7" id="KW-1185">Reference proteome</keyword>
<evidence type="ECO:0000256" key="5">
    <source>
        <dbReference type="SAM" id="Phobius"/>
    </source>
</evidence>
<dbReference type="AlphaFoldDB" id="A0A9Q0S9A4"/>
<reference evidence="6" key="1">
    <citation type="submission" date="2022-07" db="EMBL/GenBank/DDBJ databases">
        <authorList>
            <person name="Trinca V."/>
            <person name="Uliana J.V.C."/>
            <person name="Torres T.T."/>
            <person name="Ward R.J."/>
            <person name="Monesi N."/>
        </authorList>
    </citation>
    <scope>NUCLEOTIDE SEQUENCE</scope>
    <source>
        <strain evidence="6">HSMRA1968</strain>
        <tissue evidence="6">Whole embryos</tissue>
    </source>
</reference>
<dbReference type="OrthoDB" id="2127950at2759"/>
<dbReference type="InterPro" id="IPR012295">
    <property type="entry name" value="TBP_dom_sf"/>
</dbReference>
<keyword evidence="5" id="KW-0472">Membrane</keyword>
<feature type="transmembrane region" description="Helical" evidence="5">
    <location>
        <begin position="184"/>
        <end position="209"/>
    </location>
</feature>
<feature type="transmembrane region" description="Helical" evidence="5">
    <location>
        <begin position="216"/>
        <end position="234"/>
    </location>
</feature>
<evidence type="ECO:0000256" key="2">
    <source>
        <dbReference type="ARBA" id="ARBA00023125"/>
    </source>
</evidence>
<dbReference type="EMBL" id="WJQU01000001">
    <property type="protein sequence ID" value="KAJ6648818.1"/>
    <property type="molecule type" value="Genomic_DNA"/>
</dbReference>
<feature type="compositionally biased region" description="Polar residues" evidence="4">
    <location>
        <begin position="1"/>
        <end position="35"/>
    </location>
</feature>
<comment type="similarity">
    <text evidence="1">Belongs to the TBP family.</text>
</comment>
<evidence type="ECO:0000256" key="4">
    <source>
        <dbReference type="SAM" id="MobiDB-lite"/>
    </source>
</evidence>
<evidence type="ECO:0000313" key="7">
    <source>
        <dbReference type="Proteomes" id="UP001151699"/>
    </source>
</evidence>
<accession>A0A9Q0S9A4</accession>
<dbReference type="InterPro" id="IPR000814">
    <property type="entry name" value="TBP"/>
</dbReference>
<keyword evidence="2" id="KW-0238">DNA-binding</keyword>
<comment type="caution">
    <text evidence="6">The sequence shown here is derived from an EMBL/GenBank/DDBJ whole genome shotgun (WGS) entry which is preliminary data.</text>
</comment>
<dbReference type="GO" id="GO:0006352">
    <property type="term" value="P:DNA-templated transcription initiation"/>
    <property type="evidence" value="ECO:0007669"/>
    <property type="project" value="InterPro"/>
</dbReference>
<dbReference type="PRINTS" id="PR00686">
    <property type="entry name" value="TIFACTORIID"/>
</dbReference>
<evidence type="ECO:0000313" key="6">
    <source>
        <dbReference type="EMBL" id="KAJ6648818.1"/>
    </source>
</evidence>
<name>A0A9Q0S9A4_9DIPT</name>
<feature type="region of interest" description="Disordered" evidence="4">
    <location>
        <begin position="1"/>
        <end position="44"/>
    </location>
</feature>
<evidence type="ECO:0000256" key="3">
    <source>
        <dbReference type="ARBA" id="ARBA00023163"/>
    </source>
</evidence>
<dbReference type="Pfam" id="PF00352">
    <property type="entry name" value="TBP"/>
    <property type="match status" value="1"/>
</dbReference>
<dbReference type="GO" id="GO:0003677">
    <property type="term" value="F:DNA binding"/>
    <property type="evidence" value="ECO:0007669"/>
    <property type="project" value="UniProtKB-KW"/>
</dbReference>
<feature type="transmembrane region" description="Helical" evidence="5">
    <location>
        <begin position="240"/>
        <end position="258"/>
    </location>
</feature>
<dbReference type="Gene3D" id="3.30.310.10">
    <property type="entry name" value="TATA-Binding Protein"/>
    <property type="match status" value="1"/>
</dbReference>
<gene>
    <name evidence="6" type="primary">Trf</name>
    <name evidence="6" type="ORF">Bhyg_04050</name>
</gene>
<feature type="transmembrane region" description="Helical" evidence="5">
    <location>
        <begin position="270"/>
        <end position="291"/>
    </location>
</feature>
<protein>
    <submittedName>
        <fullName evidence="6">TBP-related factor</fullName>
    </submittedName>
</protein>
<proteinExistence type="inferred from homology"/>
<dbReference type="PANTHER" id="PTHR10126">
    <property type="entry name" value="TATA-BOX BINDING PROTEIN"/>
    <property type="match status" value="1"/>
</dbReference>
<dbReference type="PROSITE" id="PS00351">
    <property type="entry name" value="TFIID"/>
    <property type="match status" value="1"/>
</dbReference>
<organism evidence="6 7">
    <name type="scientific">Pseudolycoriella hygida</name>
    <dbReference type="NCBI Taxonomy" id="35572"/>
    <lineage>
        <taxon>Eukaryota</taxon>
        <taxon>Metazoa</taxon>
        <taxon>Ecdysozoa</taxon>
        <taxon>Arthropoda</taxon>
        <taxon>Hexapoda</taxon>
        <taxon>Insecta</taxon>
        <taxon>Pterygota</taxon>
        <taxon>Neoptera</taxon>
        <taxon>Endopterygota</taxon>
        <taxon>Diptera</taxon>
        <taxon>Nematocera</taxon>
        <taxon>Sciaroidea</taxon>
        <taxon>Sciaridae</taxon>
        <taxon>Pseudolycoriella</taxon>
    </lineage>
</organism>
<keyword evidence="3" id="KW-0804">Transcription</keyword>